<evidence type="ECO:0000313" key="15">
    <source>
        <dbReference type="Proteomes" id="UP000226031"/>
    </source>
</evidence>
<keyword evidence="7" id="KW-0119">Carbohydrate metabolism</keyword>
<accession>A0A2B7ZGX0</accession>
<dbReference type="CDD" id="cd00035">
    <property type="entry name" value="ChtBD1"/>
    <property type="match status" value="1"/>
</dbReference>
<comment type="caution">
    <text evidence="9">Lacks conserved residue(s) required for the propagation of feature annotation.</text>
</comment>
<evidence type="ECO:0000256" key="7">
    <source>
        <dbReference type="ARBA" id="ARBA00023277"/>
    </source>
</evidence>
<evidence type="ECO:0000256" key="3">
    <source>
        <dbReference type="ARBA" id="ARBA00022723"/>
    </source>
</evidence>
<dbReference type="InterPro" id="IPR018371">
    <property type="entry name" value="Chitin-binding_1_CS"/>
</dbReference>
<evidence type="ECO:0000256" key="9">
    <source>
        <dbReference type="PROSITE-ProRule" id="PRU00261"/>
    </source>
</evidence>
<evidence type="ECO:0000259" key="12">
    <source>
        <dbReference type="PROSITE" id="PS50941"/>
    </source>
</evidence>
<evidence type="ECO:0000256" key="5">
    <source>
        <dbReference type="ARBA" id="ARBA00022801"/>
    </source>
</evidence>
<dbReference type="STRING" id="73230.A0A2B7ZGX0"/>
<dbReference type="Proteomes" id="UP000226031">
    <property type="component" value="Unassembled WGS sequence"/>
</dbReference>
<keyword evidence="15" id="KW-1185">Reference proteome</keyword>
<dbReference type="GO" id="GO:0016810">
    <property type="term" value="F:hydrolase activity, acting on carbon-nitrogen (but not peptide) bonds"/>
    <property type="evidence" value="ECO:0007669"/>
    <property type="project" value="InterPro"/>
</dbReference>
<feature type="disulfide bond" evidence="9">
    <location>
        <begin position="84"/>
        <end position="96"/>
    </location>
</feature>
<name>A0A2B7ZGX0_9EURO</name>
<reference evidence="14 15" key="1">
    <citation type="submission" date="2017-10" db="EMBL/GenBank/DDBJ databases">
        <title>Comparative genomics in systemic dimorphic fungi from Ajellomycetaceae.</title>
        <authorList>
            <person name="Munoz J.F."/>
            <person name="Mcewen J.G."/>
            <person name="Clay O.K."/>
            <person name="Cuomo C.A."/>
        </authorList>
    </citation>
    <scope>NUCLEOTIDE SEQUENCE [LARGE SCALE GENOMIC DNA]</scope>
    <source>
        <strain evidence="14 15">UAMH4076</strain>
    </source>
</reference>
<proteinExistence type="predicted"/>
<dbReference type="AlphaFoldDB" id="A0A2B7ZGX0"/>
<keyword evidence="9" id="KW-1015">Disulfide bond</keyword>
<evidence type="ECO:0000259" key="13">
    <source>
        <dbReference type="PROSITE" id="PS51677"/>
    </source>
</evidence>
<keyword evidence="4 11" id="KW-0732">Signal</keyword>
<dbReference type="PANTHER" id="PTHR46471:SF4">
    <property type="entry name" value="CHITIN DEACETYLASE"/>
    <property type="match status" value="1"/>
</dbReference>
<feature type="compositionally biased region" description="Polar residues" evidence="10">
    <location>
        <begin position="381"/>
        <end position="390"/>
    </location>
</feature>
<dbReference type="SUPFAM" id="SSF57016">
    <property type="entry name" value="Plant lectins/antimicrobial peptides"/>
    <property type="match status" value="1"/>
</dbReference>
<feature type="signal peptide" evidence="11">
    <location>
        <begin position="1"/>
        <end position="22"/>
    </location>
</feature>
<dbReference type="CDD" id="cd10951">
    <property type="entry name" value="CE4_ClCDA_like"/>
    <property type="match status" value="1"/>
</dbReference>
<dbReference type="GO" id="GO:0005975">
    <property type="term" value="P:carbohydrate metabolic process"/>
    <property type="evidence" value="ECO:0007669"/>
    <property type="project" value="InterPro"/>
</dbReference>
<evidence type="ECO:0000256" key="4">
    <source>
        <dbReference type="ARBA" id="ARBA00022729"/>
    </source>
</evidence>
<dbReference type="PROSITE" id="PS51677">
    <property type="entry name" value="NODB"/>
    <property type="match status" value="1"/>
</dbReference>
<dbReference type="GO" id="GO:0008061">
    <property type="term" value="F:chitin binding"/>
    <property type="evidence" value="ECO:0007669"/>
    <property type="project" value="UniProtKB-UniRule"/>
</dbReference>
<dbReference type="GO" id="GO:0046872">
    <property type="term" value="F:metal ion binding"/>
    <property type="evidence" value="ECO:0007669"/>
    <property type="project" value="UniProtKB-KW"/>
</dbReference>
<evidence type="ECO:0008006" key="16">
    <source>
        <dbReference type="Google" id="ProtNLM"/>
    </source>
</evidence>
<keyword evidence="3" id="KW-0479">Metal-binding</keyword>
<dbReference type="Gene3D" id="3.20.20.370">
    <property type="entry name" value="Glycoside hydrolase/deacetylase"/>
    <property type="match status" value="1"/>
</dbReference>
<dbReference type="InterPro" id="IPR001002">
    <property type="entry name" value="Chitin-bd_1"/>
</dbReference>
<keyword evidence="2 9" id="KW-0147">Chitin-binding</keyword>
<feature type="domain" description="NodB homology" evidence="13">
    <location>
        <begin position="152"/>
        <end position="349"/>
    </location>
</feature>
<keyword evidence="8" id="KW-0170">Cobalt</keyword>
<dbReference type="PANTHER" id="PTHR46471">
    <property type="entry name" value="CHITIN DEACETYLASE"/>
    <property type="match status" value="1"/>
</dbReference>
<dbReference type="InterPro" id="IPR002509">
    <property type="entry name" value="NODB_dom"/>
</dbReference>
<evidence type="ECO:0000256" key="10">
    <source>
        <dbReference type="SAM" id="MobiDB-lite"/>
    </source>
</evidence>
<evidence type="ECO:0000256" key="11">
    <source>
        <dbReference type="SAM" id="SignalP"/>
    </source>
</evidence>
<feature type="chain" id="PRO_5012676808" description="Chitin deacetylase" evidence="11">
    <location>
        <begin position="23"/>
        <end position="405"/>
    </location>
</feature>
<evidence type="ECO:0000313" key="14">
    <source>
        <dbReference type="EMBL" id="PGH32418.1"/>
    </source>
</evidence>
<protein>
    <recommendedName>
        <fullName evidence="16">Chitin deacetylase</fullName>
    </recommendedName>
</protein>
<dbReference type="PROSITE" id="PS50941">
    <property type="entry name" value="CHIT_BIND_I_2"/>
    <property type="match status" value="1"/>
</dbReference>
<dbReference type="InterPro" id="IPR036861">
    <property type="entry name" value="Endochitinase-like_sf"/>
</dbReference>
<comment type="caution">
    <text evidence="14">The sequence shown here is derived from an EMBL/GenBank/DDBJ whole genome shotgun (WGS) entry which is preliminary data.</text>
</comment>
<dbReference type="Gene3D" id="3.30.60.10">
    <property type="entry name" value="Endochitinase-like"/>
    <property type="match status" value="1"/>
</dbReference>
<dbReference type="InterPro" id="IPR011330">
    <property type="entry name" value="Glyco_hydro/deAcase_b/a-brl"/>
</dbReference>
<evidence type="ECO:0000256" key="1">
    <source>
        <dbReference type="ARBA" id="ARBA00001941"/>
    </source>
</evidence>
<dbReference type="PROSITE" id="PS00026">
    <property type="entry name" value="CHIT_BIND_I_1"/>
    <property type="match status" value="1"/>
</dbReference>
<dbReference type="SUPFAM" id="SSF88713">
    <property type="entry name" value="Glycoside hydrolase/deacetylase"/>
    <property type="match status" value="1"/>
</dbReference>
<gene>
    <name evidence="14" type="ORF">GX50_04783</name>
</gene>
<sequence length="405" mass="44545">MPYRRWLWTLHLCLAVLTSAAALDDEEAPDCETANGGLLPKFPIALPPVHVPPPGFGGLDNAPAPELENRAAPEPRCGPNFGPCKGGYCCSASGYCGNSRPYCQAPDCLIDYGSGCDALTTPAGESTLNVARDRIGQIPYAYEPIFNCKVPKTVALTYDDGPNIYTSDLLDMLDSFNAKATFFVTGINSNKGSIDDPNLPWRSLINRMLHSNHQIASHTWAHQDLDALSAAQRLSQMVKNEMALRNIFGGFPTYMRPPYSRCSEQSGCVRDMNDLGYHVAYFDVDTDDYNNDSPDLIQRSKDNFDNAIASAKPYGGPLLVIAHDVHEQTVYNLTPHMLQGIYAAGYKAVTLGECLGDGPENWYRWAYSKGFQDPLEKSSRKATPQNNETNLARRLSRGAIHPSRL</sequence>
<organism evidence="14 15">
    <name type="scientific">[Emmonsia] crescens</name>
    <dbReference type="NCBI Taxonomy" id="73230"/>
    <lineage>
        <taxon>Eukaryota</taxon>
        <taxon>Fungi</taxon>
        <taxon>Dikarya</taxon>
        <taxon>Ascomycota</taxon>
        <taxon>Pezizomycotina</taxon>
        <taxon>Eurotiomycetes</taxon>
        <taxon>Eurotiomycetidae</taxon>
        <taxon>Onygenales</taxon>
        <taxon>Ajellomycetaceae</taxon>
        <taxon>Emergomyces</taxon>
    </lineage>
</organism>
<dbReference type="Pfam" id="PF01522">
    <property type="entry name" value="Polysacc_deac_1"/>
    <property type="match status" value="1"/>
</dbReference>
<comment type="cofactor">
    <cofactor evidence="1">
        <name>Co(2+)</name>
        <dbReference type="ChEBI" id="CHEBI:48828"/>
    </cofactor>
</comment>
<keyword evidence="5" id="KW-0378">Hydrolase</keyword>
<feature type="disulfide bond" evidence="9">
    <location>
        <begin position="89"/>
        <end position="103"/>
    </location>
</feature>
<evidence type="ECO:0000256" key="8">
    <source>
        <dbReference type="ARBA" id="ARBA00023285"/>
    </source>
</evidence>
<feature type="region of interest" description="Disordered" evidence="10">
    <location>
        <begin position="375"/>
        <end position="405"/>
    </location>
</feature>
<evidence type="ECO:0000256" key="6">
    <source>
        <dbReference type="ARBA" id="ARBA00023026"/>
    </source>
</evidence>
<feature type="domain" description="Chitin-binding type-1" evidence="12">
    <location>
        <begin position="74"/>
        <end position="118"/>
    </location>
</feature>
<dbReference type="EMBL" id="PDND01000093">
    <property type="protein sequence ID" value="PGH32418.1"/>
    <property type="molecule type" value="Genomic_DNA"/>
</dbReference>
<evidence type="ECO:0000256" key="2">
    <source>
        <dbReference type="ARBA" id="ARBA00022669"/>
    </source>
</evidence>
<keyword evidence="6" id="KW-0843">Virulence</keyword>